<dbReference type="PROSITE" id="PS50181">
    <property type="entry name" value="FBOX"/>
    <property type="match status" value="1"/>
</dbReference>
<evidence type="ECO:0000313" key="2">
    <source>
        <dbReference type="EMBL" id="KAG7569043.1"/>
    </source>
</evidence>
<evidence type="ECO:0000313" key="3">
    <source>
        <dbReference type="Proteomes" id="UP000694240"/>
    </source>
</evidence>
<dbReference type="InterPro" id="IPR050796">
    <property type="entry name" value="SCF_F-box_component"/>
</dbReference>
<dbReference type="Pfam" id="PF07734">
    <property type="entry name" value="FBA_1"/>
    <property type="match status" value="1"/>
</dbReference>
<reference evidence="2 3" key="1">
    <citation type="submission" date="2020-12" db="EMBL/GenBank/DDBJ databases">
        <title>Concerted genomic and epigenomic changes stabilize Arabidopsis allopolyploids.</title>
        <authorList>
            <person name="Chen Z."/>
        </authorList>
    </citation>
    <scope>NUCLEOTIDE SEQUENCE [LARGE SCALE GENOMIC DNA]</scope>
    <source>
        <strain evidence="2">Allo738</strain>
        <tissue evidence="2">Leaf</tissue>
    </source>
</reference>
<dbReference type="PANTHER" id="PTHR31672:SF13">
    <property type="entry name" value="F-BOX PROTEIN CPR30-LIKE"/>
    <property type="match status" value="1"/>
</dbReference>
<feature type="domain" description="F-box" evidence="1">
    <location>
        <begin position="1"/>
        <end position="49"/>
    </location>
</feature>
<name>A0A8T2A643_9BRAS</name>
<dbReference type="AlphaFoldDB" id="A0A8T2A643"/>
<proteinExistence type="predicted"/>
<organism evidence="2 3">
    <name type="scientific">Arabidopsis thaliana x Arabidopsis arenosa</name>
    <dbReference type="NCBI Taxonomy" id="1240361"/>
    <lineage>
        <taxon>Eukaryota</taxon>
        <taxon>Viridiplantae</taxon>
        <taxon>Streptophyta</taxon>
        <taxon>Embryophyta</taxon>
        <taxon>Tracheophyta</taxon>
        <taxon>Spermatophyta</taxon>
        <taxon>Magnoliopsida</taxon>
        <taxon>eudicotyledons</taxon>
        <taxon>Gunneridae</taxon>
        <taxon>Pentapetalae</taxon>
        <taxon>rosids</taxon>
        <taxon>malvids</taxon>
        <taxon>Brassicales</taxon>
        <taxon>Brassicaceae</taxon>
        <taxon>Camelineae</taxon>
        <taxon>Arabidopsis</taxon>
    </lineage>
</organism>
<sequence length="365" mass="41941">MAKMSDLPRELVEEILSRVPVTSMRAVRFTCKKWNTLSKNLGKTAATTMEGKFLAIRLVNNRVCLISVNLHESHNNSDPFINYQGKLISLNNSDDVVISRICNCEGLLLCTTSDYTRLVVWNTYTGQTRWICIERNSGPLWYHALGYEKSESCRRIHKILRFAHFPGKRSVHEIYDFNSNSWRVLDVTPDWYIAYYYYGVSLKGNMYWQATYKNSGEGVHDFLLCFDFTKEKFGPHLPLPFESSYDVVTLSTFGEEQLAVLVQPFRSYGMEIWVTNNIEPNAVSWSKFLAIVDMGVLIEPSFLIHKEKQAVVVFDEHGHSVNHRRDIAYIVVGENGYFRPMDLGVISDRESLSCVCSYVPSSVLF</sequence>
<evidence type="ECO:0000259" key="1">
    <source>
        <dbReference type="PROSITE" id="PS50181"/>
    </source>
</evidence>
<dbReference type="Pfam" id="PF00646">
    <property type="entry name" value="F-box"/>
    <property type="match status" value="1"/>
</dbReference>
<dbReference type="SMART" id="SM00256">
    <property type="entry name" value="FBOX"/>
    <property type="match status" value="1"/>
</dbReference>
<accession>A0A8T2A643</accession>
<keyword evidence="3" id="KW-1185">Reference proteome</keyword>
<dbReference type="InterPro" id="IPR017451">
    <property type="entry name" value="F-box-assoc_interact_dom"/>
</dbReference>
<dbReference type="PANTHER" id="PTHR31672">
    <property type="entry name" value="BNACNNG10540D PROTEIN"/>
    <property type="match status" value="1"/>
</dbReference>
<gene>
    <name evidence="2" type="ORF">ISN45_Aa04g018030</name>
</gene>
<dbReference type="InterPro" id="IPR006527">
    <property type="entry name" value="F-box-assoc_dom_typ1"/>
</dbReference>
<dbReference type="InterPro" id="IPR001810">
    <property type="entry name" value="F-box_dom"/>
</dbReference>
<dbReference type="EMBL" id="JAEFBK010000009">
    <property type="protein sequence ID" value="KAG7569043.1"/>
    <property type="molecule type" value="Genomic_DNA"/>
</dbReference>
<dbReference type="Proteomes" id="UP000694240">
    <property type="component" value="Chromosome 9"/>
</dbReference>
<protein>
    <submittedName>
        <fullName evidence="2">F-box domain</fullName>
    </submittedName>
</protein>
<comment type="caution">
    <text evidence="2">The sequence shown here is derived from an EMBL/GenBank/DDBJ whole genome shotgun (WGS) entry which is preliminary data.</text>
</comment>
<dbReference type="CDD" id="cd22157">
    <property type="entry name" value="F-box_AtFBW1-like"/>
    <property type="match status" value="1"/>
</dbReference>
<dbReference type="NCBIfam" id="TIGR01640">
    <property type="entry name" value="F_box_assoc_1"/>
    <property type="match status" value="1"/>
</dbReference>